<name>X1HMK0_9ZZZZ</name>
<evidence type="ECO:0000313" key="1">
    <source>
        <dbReference type="EMBL" id="GAH70717.1"/>
    </source>
</evidence>
<dbReference type="InterPro" id="IPR011465">
    <property type="entry name" value="DUF1571"/>
</dbReference>
<dbReference type="Pfam" id="PF07608">
    <property type="entry name" value="DUF1571"/>
    <property type="match status" value="1"/>
</dbReference>
<dbReference type="AlphaFoldDB" id="X1HMK0"/>
<comment type="caution">
    <text evidence="1">The sequence shown here is derived from an EMBL/GenBank/DDBJ whole genome shotgun (WGS) entry which is preliminary data.</text>
</comment>
<gene>
    <name evidence="1" type="ORF">S03H2_49225</name>
</gene>
<reference evidence="1" key="1">
    <citation type="journal article" date="2014" name="Front. Microbiol.">
        <title>High frequency of phylogenetically diverse reductive dehalogenase-homologous genes in deep subseafloor sedimentary metagenomes.</title>
        <authorList>
            <person name="Kawai M."/>
            <person name="Futagami T."/>
            <person name="Toyoda A."/>
            <person name="Takaki Y."/>
            <person name="Nishi S."/>
            <person name="Hori S."/>
            <person name="Arai W."/>
            <person name="Tsubouchi T."/>
            <person name="Morono Y."/>
            <person name="Uchiyama I."/>
            <person name="Ito T."/>
            <person name="Fujiyama A."/>
            <person name="Inagaki F."/>
            <person name="Takami H."/>
        </authorList>
    </citation>
    <scope>NUCLEOTIDE SEQUENCE</scope>
    <source>
        <strain evidence="1">Expedition CK06-06</strain>
    </source>
</reference>
<proteinExistence type="predicted"/>
<feature type="non-terminal residue" evidence="1">
    <location>
        <position position="196"/>
    </location>
</feature>
<dbReference type="EMBL" id="BARU01031090">
    <property type="protein sequence ID" value="GAH70717.1"/>
    <property type="molecule type" value="Genomic_DNA"/>
</dbReference>
<sequence>MSLKRIFRPTNIRIRLGVGIVLALLFCIHCTRSDAVRSTTFVTAVSGVPVGRTSLQNVRKLERLAAADHVALLKRALEHYRDSFQDYTCTFIKQERINGQLRPEQWIRVKYMDNPFCVAMQWVRNAPIGDRVLYVQGKNNGHMLVRPKVGLFRVLVGGAARRKPDSPEVMANCLRPVTMFGFRRSLESLLRVYELA</sequence>
<organism evidence="1">
    <name type="scientific">marine sediment metagenome</name>
    <dbReference type="NCBI Taxonomy" id="412755"/>
    <lineage>
        <taxon>unclassified sequences</taxon>
        <taxon>metagenomes</taxon>
        <taxon>ecological metagenomes</taxon>
    </lineage>
</organism>
<accession>X1HMK0</accession>
<protein>
    <submittedName>
        <fullName evidence="1">Uncharacterized protein</fullName>
    </submittedName>
</protein>